<feature type="region of interest" description="Disordered" evidence="1">
    <location>
        <begin position="425"/>
        <end position="444"/>
    </location>
</feature>
<accession>A0ABM3RQC1</accession>
<feature type="region of interest" description="Disordered" evidence="1">
    <location>
        <begin position="68"/>
        <end position="114"/>
    </location>
</feature>
<name>A0ABM3RQC1_SPIOL</name>
<sequence length="549" mass="61437">MAYKEEKKTSMHLGRMQQGKDESLRSYVRRFNLESGQIPDLPDGVAFDNFFRGLKKGSFKFDLVKKSGTEASDHPRRKDKSDKKTNRPNGTWAIEKKGYQANSSPGQKRGRPYDKEKFEYTTDLYTILLDVSNRYEIDRPFPMKSPVETRDSSLYCKLHCDVGHDTKDCKSLRRALDGLAAKGFLKSYLSTNTGGNGKKIYKKSKSPSYRRDDNDTNPEYVAVISGGLAAGGPTMRGKKDYASRLAQVMLSGKAPLDHFPNVEICEADRGKIATPHDDPLVIELKVANLKVRSILVDTGSSSDIISPACLNRLEHDPKTIEKIHYPIIGFGGGIIHPQGIITLPLRVGGRHQRRNLNARFLIVKDLLAYNIILGRPTLNQAKEVVVTHLMLMKYVCDKGQVGTIHGDQQLARDCYLTTLSPEAWGGSKTNEGKSGSKRKLDETKDKVKKETFTIATSHMETRRPEPIGGHYEIVLEEARPERTVPVGLSPDDQLGAKLVTLLRESQDIFAFTVEEMPGIDPSIAVHKLNVDDSLKHVRQKKRNHGEARN</sequence>
<dbReference type="SUPFAM" id="SSF50630">
    <property type="entry name" value="Acid proteases"/>
    <property type="match status" value="1"/>
</dbReference>
<reference evidence="3" key="2">
    <citation type="submission" date="2025-08" db="UniProtKB">
        <authorList>
            <consortium name="RefSeq"/>
        </authorList>
    </citation>
    <scope>IDENTIFICATION</scope>
    <source>
        <tissue evidence="3">Leaf</tissue>
    </source>
</reference>
<feature type="region of interest" description="Disordered" evidence="1">
    <location>
        <begin position="196"/>
        <end position="216"/>
    </location>
</feature>
<reference evidence="2" key="1">
    <citation type="journal article" date="2021" name="Nat. Commun.">
        <title>Genomic analyses provide insights into spinach domestication and the genetic basis of agronomic traits.</title>
        <authorList>
            <person name="Cai X."/>
            <person name="Sun X."/>
            <person name="Xu C."/>
            <person name="Sun H."/>
            <person name="Wang X."/>
            <person name="Ge C."/>
            <person name="Zhang Z."/>
            <person name="Wang Q."/>
            <person name="Fei Z."/>
            <person name="Jiao C."/>
            <person name="Wang Q."/>
        </authorList>
    </citation>
    <scope>NUCLEOTIDE SEQUENCE [LARGE SCALE GENOMIC DNA]</scope>
    <source>
        <strain evidence="2">cv. Varoflay</strain>
    </source>
</reference>
<dbReference type="Proteomes" id="UP000813463">
    <property type="component" value="Chromosome 4"/>
</dbReference>
<protein>
    <recommendedName>
        <fullName evidence="4">Retrotransposon gag domain-containing protein</fullName>
    </recommendedName>
</protein>
<dbReference type="GeneID" id="110779731"/>
<gene>
    <name evidence="3" type="primary">LOC110779731</name>
</gene>
<evidence type="ECO:0000256" key="1">
    <source>
        <dbReference type="SAM" id="MobiDB-lite"/>
    </source>
</evidence>
<evidence type="ECO:0008006" key="4">
    <source>
        <dbReference type="Google" id="ProtNLM"/>
    </source>
</evidence>
<dbReference type="Gene3D" id="2.40.70.10">
    <property type="entry name" value="Acid Proteases"/>
    <property type="match status" value="1"/>
</dbReference>
<dbReference type="InterPro" id="IPR021109">
    <property type="entry name" value="Peptidase_aspartic_dom_sf"/>
</dbReference>
<evidence type="ECO:0000313" key="3">
    <source>
        <dbReference type="RefSeq" id="XP_056697830.1"/>
    </source>
</evidence>
<evidence type="ECO:0000313" key="2">
    <source>
        <dbReference type="Proteomes" id="UP000813463"/>
    </source>
</evidence>
<organism evidence="2 3">
    <name type="scientific">Spinacia oleracea</name>
    <name type="common">Spinach</name>
    <dbReference type="NCBI Taxonomy" id="3562"/>
    <lineage>
        <taxon>Eukaryota</taxon>
        <taxon>Viridiplantae</taxon>
        <taxon>Streptophyta</taxon>
        <taxon>Embryophyta</taxon>
        <taxon>Tracheophyta</taxon>
        <taxon>Spermatophyta</taxon>
        <taxon>Magnoliopsida</taxon>
        <taxon>eudicotyledons</taxon>
        <taxon>Gunneridae</taxon>
        <taxon>Pentapetalae</taxon>
        <taxon>Caryophyllales</taxon>
        <taxon>Chenopodiaceae</taxon>
        <taxon>Chenopodioideae</taxon>
        <taxon>Anserineae</taxon>
        <taxon>Spinacia</taxon>
    </lineage>
</organism>
<dbReference type="PANTHER" id="PTHR33240">
    <property type="entry name" value="OS08G0508500 PROTEIN"/>
    <property type="match status" value="1"/>
</dbReference>
<feature type="region of interest" description="Disordered" evidence="1">
    <location>
        <begin position="1"/>
        <end position="22"/>
    </location>
</feature>
<proteinExistence type="predicted"/>
<dbReference type="RefSeq" id="XP_056697830.1">
    <property type="nucleotide sequence ID" value="XM_056841852.1"/>
</dbReference>
<keyword evidence="2" id="KW-1185">Reference proteome</keyword>
<feature type="compositionally biased region" description="Basic and acidic residues" evidence="1">
    <location>
        <begin position="68"/>
        <end position="85"/>
    </location>
</feature>
<dbReference type="CDD" id="cd00303">
    <property type="entry name" value="retropepsin_like"/>
    <property type="match status" value="1"/>
</dbReference>
<dbReference type="PANTHER" id="PTHR33240:SF17">
    <property type="entry name" value="EUKARYOTIC PEPTIDE CHAIN RELEASE FACTOR GTP-BINDING SUBUNIT-LIKE"/>
    <property type="match status" value="1"/>
</dbReference>